<reference evidence="4 5" key="1">
    <citation type="journal article" date="2018" name="Mol. Biol. Evol.">
        <title>Analysis of the draft genome of the red seaweed Gracilariopsis chorda provides insights into genome size evolution in Rhodophyta.</title>
        <authorList>
            <person name="Lee J."/>
            <person name="Yang E.C."/>
            <person name="Graf L."/>
            <person name="Yang J.H."/>
            <person name="Qiu H."/>
            <person name="Zel Zion U."/>
            <person name="Chan C.X."/>
            <person name="Stephens T.G."/>
            <person name="Weber A.P.M."/>
            <person name="Boo G.H."/>
            <person name="Boo S.M."/>
            <person name="Kim K.M."/>
            <person name="Shin Y."/>
            <person name="Jung M."/>
            <person name="Lee S.J."/>
            <person name="Yim H.S."/>
            <person name="Lee J.H."/>
            <person name="Bhattacharya D."/>
            <person name="Yoon H.S."/>
        </authorList>
    </citation>
    <scope>NUCLEOTIDE SEQUENCE [LARGE SCALE GENOMIC DNA]</scope>
    <source>
        <strain evidence="4 5">SKKU-2015</strain>
        <tissue evidence="4">Whole body</tissue>
    </source>
</reference>
<evidence type="ECO:0000256" key="2">
    <source>
        <dbReference type="SAM" id="MobiDB-lite"/>
    </source>
</evidence>
<accession>A0A2V3ISL0</accession>
<sequence length="313" mass="34540">MSRVSKRNKIKSELQGLFAELERACLEELPEDVGQFCLQWLADRNGFHFERKATITCIQSTDSIDNKTFRPQTSRSPKATGNDLQRVADYNTEDSGDETDGFQSDCDSKDSGSGSVVIGRVETVASESEVGTASCALFSTAVISPEELERKTSLYQKDERMKSLFRAWDGDGSGRVDFVELVLALHKFEDVASAGIDIQVASDALVQFVESDTERELNLAEFTRVIIIFALNCFHDDFDNVADHMLAVATSTSEAAVLQAASGADVSEIQAADKEEQEFLRQTAKGIEQNVTDNILKIRVQRTPRSSSSLKDK</sequence>
<feature type="region of interest" description="Disordered" evidence="2">
    <location>
        <begin position="66"/>
        <end position="114"/>
    </location>
</feature>
<keyword evidence="5" id="KW-1185">Reference proteome</keyword>
<dbReference type="InterPro" id="IPR018247">
    <property type="entry name" value="EF_Hand_1_Ca_BS"/>
</dbReference>
<dbReference type="GO" id="GO:0005509">
    <property type="term" value="F:calcium ion binding"/>
    <property type="evidence" value="ECO:0007669"/>
    <property type="project" value="InterPro"/>
</dbReference>
<proteinExistence type="predicted"/>
<comment type="caution">
    <text evidence="4">The sequence shown here is derived from an EMBL/GenBank/DDBJ whole genome shotgun (WGS) entry which is preliminary data.</text>
</comment>
<organism evidence="4 5">
    <name type="scientific">Gracilariopsis chorda</name>
    <dbReference type="NCBI Taxonomy" id="448386"/>
    <lineage>
        <taxon>Eukaryota</taxon>
        <taxon>Rhodophyta</taxon>
        <taxon>Florideophyceae</taxon>
        <taxon>Rhodymeniophycidae</taxon>
        <taxon>Gracilariales</taxon>
        <taxon>Gracilariaceae</taxon>
        <taxon>Gracilariopsis</taxon>
    </lineage>
</organism>
<dbReference type="Gene3D" id="1.10.238.10">
    <property type="entry name" value="EF-hand"/>
    <property type="match status" value="1"/>
</dbReference>
<evidence type="ECO:0000313" key="4">
    <source>
        <dbReference type="EMBL" id="PXF44090.1"/>
    </source>
</evidence>
<protein>
    <recommendedName>
        <fullName evidence="3">EF-hand domain-containing protein</fullName>
    </recommendedName>
</protein>
<dbReference type="InterPro" id="IPR002048">
    <property type="entry name" value="EF_hand_dom"/>
</dbReference>
<dbReference type="InterPro" id="IPR011992">
    <property type="entry name" value="EF-hand-dom_pair"/>
</dbReference>
<feature type="domain" description="EF-hand" evidence="3">
    <location>
        <begin position="156"/>
        <end position="191"/>
    </location>
</feature>
<dbReference type="AlphaFoldDB" id="A0A2V3ISL0"/>
<keyword evidence="1" id="KW-0106">Calcium</keyword>
<evidence type="ECO:0000313" key="5">
    <source>
        <dbReference type="Proteomes" id="UP000247409"/>
    </source>
</evidence>
<evidence type="ECO:0000256" key="1">
    <source>
        <dbReference type="ARBA" id="ARBA00022837"/>
    </source>
</evidence>
<dbReference type="SUPFAM" id="SSF47473">
    <property type="entry name" value="EF-hand"/>
    <property type="match status" value="1"/>
</dbReference>
<evidence type="ECO:0000259" key="3">
    <source>
        <dbReference type="PROSITE" id="PS50222"/>
    </source>
</evidence>
<gene>
    <name evidence="4" type="ORF">BWQ96_06171</name>
</gene>
<name>A0A2V3ISL0_9FLOR</name>
<dbReference type="Proteomes" id="UP000247409">
    <property type="component" value="Unassembled WGS sequence"/>
</dbReference>
<feature type="compositionally biased region" description="Polar residues" evidence="2">
    <location>
        <begin position="69"/>
        <end position="83"/>
    </location>
</feature>
<dbReference type="EMBL" id="NBIV01000102">
    <property type="protein sequence ID" value="PXF44090.1"/>
    <property type="molecule type" value="Genomic_DNA"/>
</dbReference>
<dbReference type="PROSITE" id="PS00018">
    <property type="entry name" value="EF_HAND_1"/>
    <property type="match status" value="1"/>
</dbReference>
<dbReference type="OrthoDB" id="10393031at2759"/>
<dbReference type="PROSITE" id="PS50222">
    <property type="entry name" value="EF_HAND_2"/>
    <property type="match status" value="1"/>
</dbReference>
<feature type="compositionally biased region" description="Acidic residues" evidence="2">
    <location>
        <begin position="91"/>
        <end position="100"/>
    </location>
</feature>